<reference evidence="2 3" key="1">
    <citation type="submission" date="2021-06" db="EMBL/GenBank/DDBJ databases">
        <authorList>
            <person name="Palmer J.M."/>
        </authorList>
    </citation>
    <scope>NUCLEOTIDE SEQUENCE [LARGE SCALE GENOMIC DNA]</scope>
    <source>
        <strain evidence="3">if_2019</strain>
        <tissue evidence="2">Muscle</tissue>
    </source>
</reference>
<accession>A0ABV0U512</accession>
<proteinExistence type="predicted"/>
<sequence>MNIKQSFKALAVMLHLCKSVGLFLGTQTTILSTSLPDRTREKKEKATVLNETAEILEDINAMAPDRGLLSECLWRQKSKKRRTTRIQYERLSIYHMLSKWLNGIFRNPTNKEIRLD</sequence>
<keyword evidence="3" id="KW-1185">Reference proteome</keyword>
<protein>
    <submittedName>
        <fullName evidence="2">Uncharacterized protein</fullName>
    </submittedName>
</protein>
<gene>
    <name evidence="2" type="ORF">ILYODFUR_012904</name>
</gene>
<dbReference type="Proteomes" id="UP001482620">
    <property type="component" value="Unassembled WGS sequence"/>
</dbReference>
<name>A0ABV0U512_9TELE</name>
<evidence type="ECO:0000313" key="3">
    <source>
        <dbReference type="Proteomes" id="UP001482620"/>
    </source>
</evidence>
<evidence type="ECO:0000256" key="1">
    <source>
        <dbReference type="SAM" id="SignalP"/>
    </source>
</evidence>
<comment type="caution">
    <text evidence="2">The sequence shown here is derived from an EMBL/GenBank/DDBJ whole genome shotgun (WGS) entry which is preliminary data.</text>
</comment>
<dbReference type="EMBL" id="JAHRIQ010058957">
    <property type="protein sequence ID" value="MEQ2240250.1"/>
    <property type="molecule type" value="Genomic_DNA"/>
</dbReference>
<feature type="signal peptide" evidence="1">
    <location>
        <begin position="1"/>
        <end position="19"/>
    </location>
</feature>
<keyword evidence="1" id="KW-0732">Signal</keyword>
<feature type="chain" id="PRO_5047300556" evidence="1">
    <location>
        <begin position="20"/>
        <end position="116"/>
    </location>
</feature>
<evidence type="ECO:0000313" key="2">
    <source>
        <dbReference type="EMBL" id="MEQ2240250.1"/>
    </source>
</evidence>
<organism evidence="2 3">
    <name type="scientific">Ilyodon furcidens</name>
    <name type="common">goldbreast splitfin</name>
    <dbReference type="NCBI Taxonomy" id="33524"/>
    <lineage>
        <taxon>Eukaryota</taxon>
        <taxon>Metazoa</taxon>
        <taxon>Chordata</taxon>
        <taxon>Craniata</taxon>
        <taxon>Vertebrata</taxon>
        <taxon>Euteleostomi</taxon>
        <taxon>Actinopterygii</taxon>
        <taxon>Neopterygii</taxon>
        <taxon>Teleostei</taxon>
        <taxon>Neoteleostei</taxon>
        <taxon>Acanthomorphata</taxon>
        <taxon>Ovalentaria</taxon>
        <taxon>Atherinomorphae</taxon>
        <taxon>Cyprinodontiformes</taxon>
        <taxon>Goodeidae</taxon>
        <taxon>Ilyodon</taxon>
    </lineage>
</organism>